<keyword evidence="3" id="KW-1185">Reference proteome</keyword>
<sequence>MQKRILKHFASFLLVLLVFLVSCKKELKTSDVYIKKQWRADLSVSAIVPQITGRTDHAVASIYLMDNNELHYYIYFDKPLNNGDTPGKGSINIGAAGTNGTLLINLETSAFNEKLENNGKISLNTETANALLNQSNLYLNVTSSQQPAGLVRGQL</sequence>
<dbReference type="OrthoDB" id="571052at2"/>
<dbReference type="Proteomes" id="UP000253961">
    <property type="component" value="Unassembled WGS sequence"/>
</dbReference>
<dbReference type="Pfam" id="PF07452">
    <property type="entry name" value="CHRD"/>
    <property type="match status" value="1"/>
</dbReference>
<comment type="caution">
    <text evidence="2">The sequence shown here is derived from an EMBL/GenBank/DDBJ whole genome shotgun (WGS) entry which is preliminary data.</text>
</comment>
<evidence type="ECO:0000259" key="1">
    <source>
        <dbReference type="Pfam" id="PF07452"/>
    </source>
</evidence>
<dbReference type="AlphaFoldDB" id="A0A369Q114"/>
<accession>A0A369Q114</accession>
<feature type="domain" description="CHRD" evidence="1">
    <location>
        <begin position="40"/>
        <end position="155"/>
    </location>
</feature>
<organism evidence="2 3">
    <name type="scientific">Pedobacter chinensis</name>
    <dbReference type="NCBI Taxonomy" id="2282421"/>
    <lineage>
        <taxon>Bacteria</taxon>
        <taxon>Pseudomonadati</taxon>
        <taxon>Bacteroidota</taxon>
        <taxon>Sphingobacteriia</taxon>
        <taxon>Sphingobacteriales</taxon>
        <taxon>Sphingobacteriaceae</taxon>
        <taxon>Pedobacter</taxon>
    </lineage>
</organism>
<evidence type="ECO:0000313" key="3">
    <source>
        <dbReference type="Proteomes" id="UP000253961"/>
    </source>
</evidence>
<gene>
    <name evidence="2" type="ORF">DU508_04415</name>
</gene>
<proteinExistence type="predicted"/>
<reference evidence="2 3" key="1">
    <citation type="submission" date="2018-07" db="EMBL/GenBank/DDBJ databases">
        <title>Pedobacter sp. nov., isolated from soil.</title>
        <authorList>
            <person name="Zhou L.Y."/>
            <person name="Du Z.J."/>
        </authorList>
    </citation>
    <scope>NUCLEOTIDE SEQUENCE [LARGE SCALE GENOMIC DNA]</scope>
    <source>
        <strain evidence="2 3">JDX94</strain>
    </source>
</reference>
<dbReference type="InterPro" id="IPR010895">
    <property type="entry name" value="CHRD"/>
</dbReference>
<dbReference type="PROSITE" id="PS51257">
    <property type="entry name" value="PROKAR_LIPOPROTEIN"/>
    <property type="match status" value="1"/>
</dbReference>
<dbReference type="EMBL" id="QPKV01000002">
    <property type="protein sequence ID" value="RDC58192.1"/>
    <property type="molecule type" value="Genomic_DNA"/>
</dbReference>
<dbReference type="RefSeq" id="WP_115401602.1">
    <property type="nucleotide sequence ID" value="NZ_QPKV01000002.1"/>
</dbReference>
<evidence type="ECO:0000313" key="2">
    <source>
        <dbReference type="EMBL" id="RDC58192.1"/>
    </source>
</evidence>
<protein>
    <submittedName>
        <fullName evidence="2">CHRD domain-containing protein</fullName>
    </submittedName>
</protein>
<name>A0A369Q114_9SPHI</name>